<evidence type="ECO:0000256" key="2">
    <source>
        <dbReference type="ARBA" id="ARBA00022692"/>
    </source>
</evidence>
<evidence type="ECO:0000256" key="1">
    <source>
        <dbReference type="ARBA" id="ARBA00004141"/>
    </source>
</evidence>
<feature type="transmembrane region" description="Helical" evidence="5">
    <location>
        <begin position="84"/>
        <end position="102"/>
    </location>
</feature>
<feature type="transmembrane region" description="Helical" evidence="5">
    <location>
        <begin position="169"/>
        <end position="189"/>
    </location>
</feature>
<feature type="transmembrane region" description="Helical" evidence="5">
    <location>
        <begin position="201"/>
        <end position="220"/>
    </location>
</feature>
<dbReference type="InterPro" id="IPR050638">
    <property type="entry name" value="AA-Vitamin_Transporters"/>
</dbReference>
<dbReference type="Pfam" id="PF00892">
    <property type="entry name" value="EamA"/>
    <property type="match status" value="2"/>
</dbReference>
<comment type="caution">
    <text evidence="7">The sequence shown here is derived from an EMBL/GenBank/DDBJ whole genome shotgun (WGS) entry which is preliminary data.</text>
</comment>
<evidence type="ECO:0000313" key="7">
    <source>
        <dbReference type="EMBL" id="EMA41509.1"/>
    </source>
</evidence>
<feature type="domain" description="EamA" evidence="6">
    <location>
        <begin position="140"/>
        <end position="274"/>
    </location>
</feature>
<dbReference type="eggNOG" id="arCOG00271">
    <property type="taxonomic scope" value="Archaea"/>
</dbReference>
<keyword evidence="4 5" id="KW-0472">Membrane</keyword>
<accession>M0MA78</accession>
<feature type="domain" description="EamA" evidence="6">
    <location>
        <begin position="4"/>
        <end position="126"/>
    </location>
</feature>
<keyword evidence="2 5" id="KW-0812">Transmembrane</keyword>
<dbReference type="AlphaFoldDB" id="M0MA78"/>
<keyword evidence="3 5" id="KW-1133">Transmembrane helix</keyword>
<feature type="transmembrane region" description="Helical" evidence="5">
    <location>
        <begin position="256"/>
        <end position="274"/>
    </location>
</feature>
<organism evidence="7 8">
    <name type="scientific">Halococcus hamelinensis 100A6</name>
    <dbReference type="NCBI Taxonomy" id="1132509"/>
    <lineage>
        <taxon>Archaea</taxon>
        <taxon>Methanobacteriati</taxon>
        <taxon>Methanobacteriota</taxon>
        <taxon>Stenosarchaea group</taxon>
        <taxon>Halobacteria</taxon>
        <taxon>Halobacteriales</taxon>
        <taxon>Halococcaceae</taxon>
        <taxon>Halococcus</taxon>
    </lineage>
</organism>
<reference evidence="7 8" key="1">
    <citation type="journal article" date="2014" name="PLoS Genet.">
        <title>Phylogenetically driven sequencing of extremely halophilic archaea reveals strategies for static and dynamic osmo-response.</title>
        <authorList>
            <person name="Becker E.A."/>
            <person name="Seitzer P.M."/>
            <person name="Tritt A."/>
            <person name="Larsen D."/>
            <person name="Krusor M."/>
            <person name="Yao A.I."/>
            <person name="Wu D."/>
            <person name="Madern D."/>
            <person name="Eisen J.A."/>
            <person name="Darling A.E."/>
            <person name="Facciotti M.T."/>
        </authorList>
    </citation>
    <scope>NUCLEOTIDE SEQUENCE [LARGE SCALE GENOMIC DNA]</scope>
    <source>
        <strain evidence="7 8">100A6</strain>
    </source>
</reference>
<dbReference type="Proteomes" id="UP000011566">
    <property type="component" value="Unassembled WGS sequence"/>
</dbReference>
<feature type="transmembrane region" description="Helical" evidence="5">
    <location>
        <begin position="53"/>
        <end position="72"/>
    </location>
</feature>
<feature type="transmembrane region" description="Helical" evidence="5">
    <location>
        <begin position="109"/>
        <end position="128"/>
    </location>
</feature>
<dbReference type="SUPFAM" id="SSF103481">
    <property type="entry name" value="Multidrug resistance efflux transporter EmrE"/>
    <property type="match status" value="2"/>
</dbReference>
<dbReference type="PANTHER" id="PTHR32322:SF2">
    <property type="entry name" value="EAMA DOMAIN-CONTAINING PROTEIN"/>
    <property type="match status" value="1"/>
</dbReference>
<dbReference type="EMBL" id="AOMB01000005">
    <property type="protein sequence ID" value="EMA41509.1"/>
    <property type="molecule type" value="Genomic_DNA"/>
</dbReference>
<dbReference type="InterPro" id="IPR037185">
    <property type="entry name" value="EmrE-like"/>
</dbReference>
<evidence type="ECO:0000256" key="3">
    <source>
        <dbReference type="ARBA" id="ARBA00022989"/>
    </source>
</evidence>
<evidence type="ECO:0000259" key="6">
    <source>
        <dbReference type="Pfam" id="PF00892"/>
    </source>
</evidence>
<feature type="transmembrane region" description="Helical" evidence="5">
    <location>
        <begin position="20"/>
        <end position="41"/>
    </location>
</feature>
<feature type="transmembrane region" description="Helical" evidence="5">
    <location>
        <begin position="134"/>
        <end position="157"/>
    </location>
</feature>
<dbReference type="PANTHER" id="PTHR32322">
    <property type="entry name" value="INNER MEMBRANE TRANSPORTER"/>
    <property type="match status" value="1"/>
</dbReference>
<evidence type="ECO:0000256" key="5">
    <source>
        <dbReference type="SAM" id="Phobius"/>
    </source>
</evidence>
<keyword evidence="8" id="KW-1185">Reference proteome</keyword>
<name>M0MA78_9EURY</name>
<proteinExistence type="predicted"/>
<comment type="subcellular location">
    <subcellularLocation>
        <location evidence="1">Membrane</location>
        <topology evidence="1">Multi-pass membrane protein</topology>
    </subcellularLocation>
</comment>
<dbReference type="GO" id="GO:0016020">
    <property type="term" value="C:membrane"/>
    <property type="evidence" value="ECO:0007669"/>
    <property type="project" value="UniProtKB-SubCell"/>
</dbReference>
<protein>
    <submittedName>
        <fullName evidence="7">Drug/metabolite family transporter</fullName>
    </submittedName>
</protein>
<gene>
    <name evidence="7" type="ORF">C447_01605</name>
</gene>
<evidence type="ECO:0000313" key="8">
    <source>
        <dbReference type="Proteomes" id="UP000011566"/>
    </source>
</evidence>
<evidence type="ECO:0000256" key="4">
    <source>
        <dbReference type="ARBA" id="ARBA00023136"/>
    </source>
</evidence>
<dbReference type="PATRIC" id="fig|1132509.6.peg.381"/>
<feature type="transmembrane region" description="Helical" evidence="5">
    <location>
        <begin position="232"/>
        <end position="250"/>
    </location>
</feature>
<dbReference type="OrthoDB" id="17861at2157"/>
<sequence>MFGALVFIGAKLGLPYVPPVLLAALRLDIAGIVLLPVVGMFEEYRLPRTRRDVLGVVLTGVFTLGLMNTLLLTGQQHVSSVVGSIAYSLMPLLMTGFAVLVLPTASRDWVDAVGIGLGLVGVIVVIGPTPSNLLTARVVGIGIMVSSVAIFALGSVLTQRLDPSIPRTALTAWGALLAGAFNHVVSLGVGESVASIEWTTGTLSALFVLGVLATGVLYTVHFELIDRIGPSRTSLTFYLQPIVASVFGWLLFGERVALGVFVGFAVVVVGFVLVERRPFWAAMRHRKPW</sequence>
<dbReference type="InterPro" id="IPR000620">
    <property type="entry name" value="EamA_dom"/>
</dbReference>